<proteinExistence type="predicted"/>
<comment type="caution">
    <text evidence="1">The sequence shown here is derived from an EMBL/GenBank/DDBJ whole genome shotgun (WGS) entry which is preliminary data.</text>
</comment>
<dbReference type="AlphaFoldDB" id="A0A3D9H780"/>
<sequence>MEIQTSQTNAPEELNGLMETVDQLIDLVMTENAFLRAGNRDTEELEELVGRKMELANSYYAKCKILNALPANSAERRSLDEGLVADRLRDLTINLNENRRLLAARHSATSRRVSAVMDALNNKQENVGTYSKQAEAKPANEHRHLSLVTGTTA</sequence>
<evidence type="ECO:0000313" key="2">
    <source>
        <dbReference type="Proteomes" id="UP000256845"/>
    </source>
</evidence>
<protein>
    <recommendedName>
        <fullName evidence="3">FlgN protein</fullName>
    </recommendedName>
</protein>
<keyword evidence="2" id="KW-1185">Reference proteome</keyword>
<accession>A0A3D9H780</accession>
<dbReference type="RefSeq" id="WP_115938776.1">
    <property type="nucleotide sequence ID" value="NZ_QRDW01000013.1"/>
</dbReference>
<evidence type="ECO:0008006" key="3">
    <source>
        <dbReference type="Google" id="ProtNLM"/>
    </source>
</evidence>
<organism evidence="1 2">
    <name type="scientific">Aestuariispira insulae</name>
    <dbReference type="NCBI Taxonomy" id="1461337"/>
    <lineage>
        <taxon>Bacteria</taxon>
        <taxon>Pseudomonadati</taxon>
        <taxon>Pseudomonadota</taxon>
        <taxon>Alphaproteobacteria</taxon>
        <taxon>Rhodospirillales</taxon>
        <taxon>Kiloniellaceae</taxon>
        <taxon>Aestuariispira</taxon>
    </lineage>
</organism>
<dbReference type="EMBL" id="QRDW01000013">
    <property type="protein sequence ID" value="RED44806.1"/>
    <property type="molecule type" value="Genomic_DNA"/>
</dbReference>
<reference evidence="1 2" key="1">
    <citation type="submission" date="2018-07" db="EMBL/GenBank/DDBJ databases">
        <title>Genomic Encyclopedia of Type Strains, Phase III (KMG-III): the genomes of soil and plant-associated and newly described type strains.</title>
        <authorList>
            <person name="Whitman W."/>
        </authorList>
    </citation>
    <scope>NUCLEOTIDE SEQUENCE [LARGE SCALE GENOMIC DNA]</scope>
    <source>
        <strain evidence="1 2">CECT 8488</strain>
    </source>
</reference>
<gene>
    <name evidence="1" type="ORF">DFP90_11311</name>
</gene>
<evidence type="ECO:0000313" key="1">
    <source>
        <dbReference type="EMBL" id="RED44806.1"/>
    </source>
</evidence>
<name>A0A3D9H780_9PROT</name>
<dbReference type="Proteomes" id="UP000256845">
    <property type="component" value="Unassembled WGS sequence"/>
</dbReference>